<gene>
    <name evidence="10" type="ORF">LCGC14_2278240</name>
</gene>
<feature type="domain" description="DALR anticodon binding" evidence="9">
    <location>
        <begin position="215"/>
        <end position="329"/>
    </location>
</feature>
<organism evidence="10">
    <name type="scientific">marine sediment metagenome</name>
    <dbReference type="NCBI Taxonomy" id="412755"/>
    <lineage>
        <taxon>unclassified sequences</taxon>
        <taxon>metagenomes</taxon>
        <taxon>ecological metagenomes</taxon>
    </lineage>
</organism>
<dbReference type="PANTHER" id="PTHR11956:SF5">
    <property type="entry name" value="ARGININE--TRNA LIGASE, CYTOPLASMIC"/>
    <property type="match status" value="1"/>
</dbReference>
<evidence type="ECO:0000256" key="3">
    <source>
        <dbReference type="ARBA" id="ARBA00022598"/>
    </source>
</evidence>
<keyword evidence="7" id="KW-0030">Aminoacyl-tRNA synthetase</keyword>
<keyword evidence="5" id="KW-0067">ATP-binding</keyword>
<comment type="caution">
    <text evidence="10">The sequence shown here is derived from an EMBL/GenBank/DDBJ whole genome shotgun (WGS) entry which is preliminary data.</text>
</comment>
<dbReference type="Pfam" id="PF00750">
    <property type="entry name" value="tRNA-synt_1d"/>
    <property type="match status" value="1"/>
</dbReference>
<dbReference type="SUPFAM" id="SSF47323">
    <property type="entry name" value="Anticodon-binding domain of a subclass of class I aminoacyl-tRNA synthetases"/>
    <property type="match status" value="1"/>
</dbReference>
<dbReference type="NCBIfam" id="TIGR00456">
    <property type="entry name" value="argS"/>
    <property type="match status" value="1"/>
</dbReference>
<dbReference type="GO" id="GO:0004814">
    <property type="term" value="F:arginine-tRNA ligase activity"/>
    <property type="evidence" value="ECO:0007669"/>
    <property type="project" value="UniProtKB-EC"/>
</dbReference>
<evidence type="ECO:0000259" key="9">
    <source>
        <dbReference type="SMART" id="SM00836"/>
    </source>
</evidence>
<feature type="non-terminal residue" evidence="10">
    <location>
        <position position="1"/>
    </location>
</feature>
<comment type="similarity">
    <text evidence="1">Belongs to the class-I aminoacyl-tRNA synthetase family.</text>
</comment>
<evidence type="ECO:0000256" key="7">
    <source>
        <dbReference type="ARBA" id="ARBA00023146"/>
    </source>
</evidence>
<evidence type="ECO:0000256" key="5">
    <source>
        <dbReference type="ARBA" id="ARBA00022840"/>
    </source>
</evidence>
<dbReference type="SMART" id="SM00836">
    <property type="entry name" value="DALR_1"/>
    <property type="match status" value="1"/>
</dbReference>
<accession>A0A0F9CV62</accession>
<evidence type="ECO:0000256" key="4">
    <source>
        <dbReference type="ARBA" id="ARBA00022741"/>
    </source>
</evidence>
<dbReference type="InterPro" id="IPR035684">
    <property type="entry name" value="ArgRS_core"/>
</dbReference>
<sequence length="329" mass="37399">VTAFESVYKRLGIVFDNYDGESYYRDVAEETINECLKREICMYGEGNAVVAEIDNLPTFLLKKQDGATLYLSRDIAALRKRVTAFEPHSLLYVVGSEQTLHFRQLFALAKRLGYLDSVRAEHILFGLVMLGGKRMSTRKGSSVSLEELLDKSVVKAQEILLKKNSELSKREQNLLAEMVGIGSVVYSDLRQSRERTISFDWDKMLNLEGGSAVYLQYTYARARSVLRKAGNKVHVPEQVRWEENIEFQLVRKLSFFPFVVQEAQRRNAPHLICTYLEELARQFNAFYNDIPILKAEGGLRSTRLALTSAIAITIQNGLTLLNVGVPEKM</sequence>
<evidence type="ECO:0000256" key="1">
    <source>
        <dbReference type="ARBA" id="ARBA00005594"/>
    </source>
</evidence>
<dbReference type="InterPro" id="IPR008909">
    <property type="entry name" value="DALR_anticod-bd"/>
</dbReference>
<protein>
    <recommendedName>
        <fullName evidence="2">arginine--tRNA ligase</fullName>
        <ecNumber evidence="2">6.1.1.19</ecNumber>
    </recommendedName>
</protein>
<keyword evidence="4" id="KW-0547">Nucleotide-binding</keyword>
<reference evidence="10" key="1">
    <citation type="journal article" date="2015" name="Nature">
        <title>Complex archaea that bridge the gap between prokaryotes and eukaryotes.</title>
        <authorList>
            <person name="Spang A."/>
            <person name="Saw J.H."/>
            <person name="Jorgensen S.L."/>
            <person name="Zaremba-Niedzwiedzka K."/>
            <person name="Martijn J."/>
            <person name="Lind A.E."/>
            <person name="van Eijk R."/>
            <person name="Schleper C."/>
            <person name="Guy L."/>
            <person name="Ettema T.J."/>
        </authorList>
    </citation>
    <scope>NUCLEOTIDE SEQUENCE</scope>
</reference>
<comment type="catalytic activity">
    <reaction evidence="8">
        <text>tRNA(Arg) + L-arginine + ATP = L-arginyl-tRNA(Arg) + AMP + diphosphate</text>
        <dbReference type="Rhea" id="RHEA:20301"/>
        <dbReference type="Rhea" id="RHEA-COMP:9658"/>
        <dbReference type="Rhea" id="RHEA-COMP:9673"/>
        <dbReference type="ChEBI" id="CHEBI:30616"/>
        <dbReference type="ChEBI" id="CHEBI:32682"/>
        <dbReference type="ChEBI" id="CHEBI:33019"/>
        <dbReference type="ChEBI" id="CHEBI:78442"/>
        <dbReference type="ChEBI" id="CHEBI:78513"/>
        <dbReference type="ChEBI" id="CHEBI:456215"/>
        <dbReference type="EC" id="6.1.1.19"/>
    </reaction>
</comment>
<dbReference type="Gene3D" id="3.40.50.620">
    <property type="entry name" value="HUPs"/>
    <property type="match status" value="1"/>
</dbReference>
<dbReference type="CDD" id="cd07956">
    <property type="entry name" value="Anticodon_Ia_Arg"/>
    <property type="match status" value="1"/>
</dbReference>
<dbReference type="EMBL" id="LAZR01031639">
    <property type="protein sequence ID" value="KKL53159.1"/>
    <property type="molecule type" value="Genomic_DNA"/>
</dbReference>
<evidence type="ECO:0000256" key="6">
    <source>
        <dbReference type="ARBA" id="ARBA00022917"/>
    </source>
</evidence>
<evidence type="ECO:0000256" key="2">
    <source>
        <dbReference type="ARBA" id="ARBA00012837"/>
    </source>
</evidence>
<name>A0A0F9CV62_9ZZZZ</name>
<evidence type="ECO:0000256" key="8">
    <source>
        <dbReference type="ARBA" id="ARBA00049339"/>
    </source>
</evidence>
<dbReference type="PANTHER" id="PTHR11956">
    <property type="entry name" value="ARGINYL-TRNA SYNTHETASE"/>
    <property type="match status" value="1"/>
</dbReference>
<evidence type="ECO:0000313" key="10">
    <source>
        <dbReference type="EMBL" id="KKL53159.1"/>
    </source>
</evidence>
<dbReference type="EC" id="6.1.1.19" evidence="2"/>
<keyword evidence="6" id="KW-0648">Protein biosynthesis</keyword>
<dbReference type="Gene3D" id="1.10.730.10">
    <property type="entry name" value="Isoleucyl-tRNA Synthetase, Domain 1"/>
    <property type="match status" value="1"/>
</dbReference>
<proteinExistence type="inferred from homology"/>
<keyword evidence="3" id="KW-0436">Ligase</keyword>
<dbReference type="GO" id="GO:0005524">
    <property type="term" value="F:ATP binding"/>
    <property type="evidence" value="ECO:0007669"/>
    <property type="project" value="UniProtKB-KW"/>
</dbReference>
<dbReference type="AlphaFoldDB" id="A0A0F9CV62"/>
<dbReference type="SUPFAM" id="SSF52374">
    <property type="entry name" value="Nucleotidylyl transferase"/>
    <property type="match status" value="1"/>
</dbReference>
<dbReference type="InterPro" id="IPR014729">
    <property type="entry name" value="Rossmann-like_a/b/a_fold"/>
</dbReference>
<dbReference type="GO" id="GO:0006420">
    <property type="term" value="P:arginyl-tRNA aminoacylation"/>
    <property type="evidence" value="ECO:0007669"/>
    <property type="project" value="InterPro"/>
</dbReference>
<dbReference type="InterPro" id="IPR009080">
    <property type="entry name" value="tRNAsynth_Ia_anticodon-bd"/>
</dbReference>
<dbReference type="InterPro" id="IPR001278">
    <property type="entry name" value="Arg-tRNA-ligase"/>
</dbReference>
<dbReference type="Pfam" id="PF05746">
    <property type="entry name" value="DALR_1"/>
    <property type="match status" value="1"/>
</dbReference>